<organism evidence="2 3">
    <name type="scientific">Trematosphaeria pertusa</name>
    <dbReference type="NCBI Taxonomy" id="390896"/>
    <lineage>
        <taxon>Eukaryota</taxon>
        <taxon>Fungi</taxon>
        <taxon>Dikarya</taxon>
        <taxon>Ascomycota</taxon>
        <taxon>Pezizomycotina</taxon>
        <taxon>Dothideomycetes</taxon>
        <taxon>Pleosporomycetidae</taxon>
        <taxon>Pleosporales</taxon>
        <taxon>Massarineae</taxon>
        <taxon>Trematosphaeriaceae</taxon>
        <taxon>Trematosphaeria</taxon>
    </lineage>
</organism>
<protein>
    <submittedName>
        <fullName evidence="2">Uncharacterized protein</fullName>
    </submittedName>
</protein>
<dbReference type="Proteomes" id="UP000800094">
    <property type="component" value="Unassembled WGS sequence"/>
</dbReference>
<dbReference type="RefSeq" id="XP_033683844.1">
    <property type="nucleotide sequence ID" value="XM_033832068.1"/>
</dbReference>
<proteinExistence type="predicted"/>
<evidence type="ECO:0000256" key="1">
    <source>
        <dbReference type="SAM" id="MobiDB-lite"/>
    </source>
</evidence>
<feature type="region of interest" description="Disordered" evidence="1">
    <location>
        <begin position="234"/>
        <end position="254"/>
    </location>
</feature>
<feature type="region of interest" description="Disordered" evidence="1">
    <location>
        <begin position="68"/>
        <end position="163"/>
    </location>
</feature>
<keyword evidence="3" id="KW-1185">Reference proteome</keyword>
<dbReference type="AlphaFoldDB" id="A0A6A6IH06"/>
<gene>
    <name evidence="2" type="ORF">BU26DRAFT_550751</name>
</gene>
<sequence>MAFKDVVMKVRRIMLCCGKHERKHSLEIGSPTDVRHVDVGESMPGLTEDERRYIREKASNDVIRLLSLQSHPPTSPPSPSSTSTPLPASLSSSREPSQTLLNAASADLPSNLPTPPRQRHNDASPPAFRMKSMWERRTGRLSSLGSSHAGYQELDVGEGGKRDDEGVVVLNLGLDMDFKDTKSVDSDSPISLSAASGKSVEGFEVQDVVGGSTPSKKSVAKSATVTKAIWDVEVADSSASDSEGDAVRKPLVKA</sequence>
<evidence type="ECO:0000313" key="3">
    <source>
        <dbReference type="Proteomes" id="UP000800094"/>
    </source>
</evidence>
<accession>A0A6A6IH06</accession>
<name>A0A6A6IH06_9PLEO</name>
<dbReference type="GeneID" id="54585398"/>
<feature type="compositionally biased region" description="Low complexity" evidence="1">
    <location>
        <begin position="80"/>
        <end position="93"/>
    </location>
</feature>
<dbReference type="OrthoDB" id="5226159at2759"/>
<reference evidence="2" key="1">
    <citation type="journal article" date="2020" name="Stud. Mycol.">
        <title>101 Dothideomycetes genomes: a test case for predicting lifestyles and emergence of pathogens.</title>
        <authorList>
            <person name="Haridas S."/>
            <person name="Albert R."/>
            <person name="Binder M."/>
            <person name="Bloem J."/>
            <person name="Labutti K."/>
            <person name="Salamov A."/>
            <person name="Andreopoulos B."/>
            <person name="Baker S."/>
            <person name="Barry K."/>
            <person name="Bills G."/>
            <person name="Bluhm B."/>
            <person name="Cannon C."/>
            <person name="Castanera R."/>
            <person name="Culley D."/>
            <person name="Daum C."/>
            <person name="Ezra D."/>
            <person name="Gonzalez J."/>
            <person name="Henrissat B."/>
            <person name="Kuo A."/>
            <person name="Liang C."/>
            <person name="Lipzen A."/>
            <person name="Lutzoni F."/>
            <person name="Magnuson J."/>
            <person name="Mondo S."/>
            <person name="Nolan M."/>
            <person name="Ohm R."/>
            <person name="Pangilinan J."/>
            <person name="Park H.-J."/>
            <person name="Ramirez L."/>
            <person name="Alfaro M."/>
            <person name="Sun H."/>
            <person name="Tritt A."/>
            <person name="Yoshinaga Y."/>
            <person name="Zwiers L.-H."/>
            <person name="Turgeon B."/>
            <person name="Goodwin S."/>
            <person name="Spatafora J."/>
            <person name="Crous P."/>
            <person name="Grigoriev I."/>
        </authorList>
    </citation>
    <scope>NUCLEOTIDE SEQUENCE</scope>
    <source>
        <strain evidence="2">CBS 122368</strain>
    </source>
</reference>
<dbReference type="EMBL" id="ML987195">
    <property type="protein sequence ID" value="KAF2248840.1"/>
    <property type="molecule type" value="Genomic_DNA"/>
</dbReference>
<evidence type="ECO:0000313" key="2">
    <source>
        <dbReference type="EMBL" id="KAF2248840.1"/>
    </source>
</evidence>